<protein>
    <submittedName>
        <fullName evidence="1">Uncharacterized protein</fullName>
    </submittedName>
</protein>
<dbReference type="AlphaFoldDB" id="A0AB94IF70"/>
<comment type="caution">
    <text evidence="1">The sequence shown here is derived from an EMBL/GenBank/DDBJ whole genome shotgun (WGS) entry which is preliminary data.</text>
</comment>
<dbReference type="Proteomes" id="UP000506160">
    <property type="component" value="Unassembled WGS sequence"/>
</dbReference>
<dbReference type="EMBL" id="AWGA01000006">
    <property type="protein sequence ID" value="TEA28158.1"/>
    <property type="molecule type" value="Genomic_DNA"/>
</dbReference>
<gene>
    <name evidence="1" type="ORF">O970_00180</name>
</gene>
<name>A0AB94IF70_9GAMM</name>
<sequence>MILLNISKEGKILSNQKIATILNDNQWRTFTVDKSLKIKSTSEIVRYSEINAMYLRNRKLTEQVFQLLDNGKIQLISDKQFPLIDTDYNPAISDNCFQKIAFLPDDRVELDSFLELPINSNDFDYITDSFEPEGKGSATYCQTLAGNYVRLPDVNQNYVYFFTGHDDIGWQANENSTSYYGIGYLVTIKDHQVKDMLPIYYHSPNNKQKIEFVVDKNMTIELSMTENSGKKIKHHFSINENGEFE</sequence>
<evidence type="ECO:0000313" key="1">
    <source>
        <dbReference type="EMBL" id="TEA28158.1"/>
    </source>
</evidence>
<proteinExistence type="predicted"/>
<keyword evidence="2" id="KW-1185">Reference proteome</keyword>
<dbReference type="RefSeq" id="WP_024495178.1">
    <property type="nucleotide sequence ID" value="NZ_AWGA01000006.1"/>
</dbReference>
<reference evidence="1 2" key="1">
    <citation type="journal article" date="2014" name="Appl. Environ. Microbiol.">
        <title>Genomic features of a bumble bee symbiont reflect its host environment.</title>
        <authorList>
            <person name="Martinson V.G."/>
            <person name="Magoc T."/>
            <person name="Koch H."/>
            <person name="Salzberg S.L."/>
            <person name="Moran N.A."/>
        </authorList>
    </citation>
    <scope>NUCLEOTIDE SEQUENCE [LARGE SCALE GENOMIC DNA]</scope>
    <source>
        <strain evidence="1 2">Bimp</strain>
    </source>
</reference>
<accession>A0AB94IF70</accession>
<organism evidence="1 2">
    <name type="scientific">Candidatus Schmidhempelia bombi str. Bimp</name>
    <dbReference type="NCBI Taxonomy" id="1387197"/>
    <lineage>
        <taxon>Bacteria</taxon>
        <taxon>Pseudomonadati</taxon>
        <taxon>Pseudomonadota</taxon>
        <taxon>Gammaproteobacteria</taxon>
        <taxon>Orbales</taxon>
        <taxon>Orbaceae</taxon>
        <taxon>Candidatus Schmidhempelia</taxon>
    </lineage>
</organism>
<evidence type="ECO:0000313" key="2">
    <source>
        <dbReference type="Proteomes" id="UP000506160"/>
    </source>
</evidence>